<dbReference type="EMBL" id="AP019779">
    <property type="protein sequence ID" value="BBL62637.1"/>
    <property type="molecule type" value="Genomic_DNA"/>
</dbReference>
<gene>
    <name evidence="1" type="ORF">MarbSA_16770</name>
</gene>
<evidence type="ECO:0000313" key="1">
    <source>
        <dbReference type="EMBL" id="BBL62637.1"/>
    </source>
</evidence>
<reference evidence="1" key="1">
    <citation type="submission" date="2019-06" db="EMBL/GenBank/DDBJ databases">
        <title>Complete genome sequence of Methanobrevibacter arboriphilus strain SA.</title>
        <authorList>
            <person name="Asakawa S."/>
        </authorList>
    </citation>
    <scope>NUCLEOTIDE SEQUENCE</scope>
    <source>
        <strain evidence="1">SA</strain>
    </source>
</reference>
<organism evidence="1 2">
    <name type="scientific">Methanobrevibacter arboriphilus</name>
    <dbReference type="NCBI Taxonomy" id="39441"/>
    <lineage>
        <taxon>Archaea</taxon>
        <taxon>Methanobacteriati</taxon>
        <taxon>Methanobacteriota</taxon>
        <taxon>Methanomada group</taxon>
        <taxon>Methanobacteria</taxon>
        <taxon>Methanobacteriales</taxon>
        <taxon>Methanobacteriaceae</taxon>
        <taxon>Methanobrevibacter</taxon>
    </lineage>
</organism>
<dbReference type="Proteomes" id="UP000825015">
    <property type="component" value="Chromosome"/>
</dbReference>
<proteinExistence type="predicted"/>
<keyword evidence="2" id="KW-1185">Reference proteome</keyword>
<sequence>MFRNKKSNIKLNKIVSSKITDKQDKYLKKIKAKLNFKNNSESLRYLIEQHRLLNFDENLIVVTLTDEQYTDFQNIKMYNEFLTDTETINFLIKIQRAIFQELGSWNY</sequence>
<protein>
    <submittedName>
        <fullName evidence="1">Uncharacterized protein</fullName>
    </submittedName>
</protein>
<name>A0ACA8R4T9_METAZ</name>
<evidence type="ECO:0000313" key="2">
    <source>
        <dbReference type="Proteomes" id="UP000825015"/>
    </source>
</evidence>
<accession>A0ACA8R4T9</accession>